<comment type="caution">
    <text evidence="9">The sequence shown here is derived from an EMBL/GenBank/DDBJ whole genome shotgun (WGS) entry which is preliminary data.</text>
</comment>
<evidence type="ECO:0000256" key="5">
    <source>
        <dbReference type="ARBA" id="ARBA00022777"/>
    </source>
</evidence>
<evidence type="ECO:0000256" key="4">
    <source>
        <dbReference type="ARBA" id="ARBA00022741"/>
    </source>
</evidence>
<name>A0ABW0PEH9_9BURK</name>
<reference evidence="10" key="1">
    <citation type="journal article" date="2019" name="Int. J. Syst. Evol. Microbiol.">
        <title>The Global Catalogue of Microorganisms (GCM) 10K type strain sequencing project: providing services to taxonomists for standard genome sequencing and annotation.</title>
        <authorList>
            <consortium name="The Broad Institute Genomics Platform"/>
            <consortium name="The Broad Institute Genome Sequencing Center for Infectious Disease"/>
            <person name="Wu L."/>
            <person name="Ma J."/>
        </authorList>
    </citation>
    <scope>NUCLEOTIDE SEQUENCE [LARGE SCALE GENOMIC DNA]</scope>
    <source>
        <strain evidence="10">CCUG 38813</strain>
    </source>
</reference>
<dbReference type="Pfam" id="PF13793">
    <property type="entry name" value="Pribosyltran_N"/>
    <property type="match status" value="1"/>
</dbReference>
<gene>
    <name evidence="9" type="ORF">ACFPOU_04150</name>
</gene>
<evidence type="ECO:0000256" key="1">
    <source>
        <dbReference type="ARBA" id="ARBA00013247"/>
    </source>
</evidence>
<keyword evidence="2 9" id="KW-0808">Transferase</keyword>
<protein>
    <recommendedName>
        <fullName evidence="1">ribose-phosphate diphosphokinase</fullName>
        <ecNumber evidence="1">2.7.6.1</ecNumber>
    </recommendedName>
</protein>
<feature type="domain" description="Ribose-phosphate pyrophosphokinase N-terminal" evidence="8">
    <location>
        <begin position="18"/>
        <end position="136"/>
    </location>
</feature>
<keyword evidence="10" id="KW-1185">Reference proteome</keyword>
<sequence>MPTAPPAYLPATGAAPLLFALDGSRAFAERVGQGIGLAVSAHEEREFEGGEHKARPLVSVRARDVYVLHSLHGDGRHSANDKLCRLLFFIGALKDAAAARVTVLAPYLAYARKDRKTKPRDPVTTRYVAALFEAVGTDVFVTVDVHNLAAFQNAFRCRTEHLEATGLFVDHFASRCRERELVVVSPDAGGLKRMEQFRQRLARALGKPVGAAFCEKHRSEGVLSGEMFAGEVGGKDAIIVDDLVGSGATLARAAQACSERGAVDVYAAATHGLLSGDAAAILAGSALRELAITDTVAGAGLDAAMATGKLRTLGCAGLFAQAIERLHGGGSMSELTDA</sequence>
<dbReference type="PANTHER" id="PTHR10210:SF32">
    <property type="entry name" value="RIBOSE-PHOSPHATE PYROPHOSPHOKINASE 2"/>
    <property type="match status" value="1"/>
</dbReference>
<keyword evidence="6" id="KW-0067">ATP-binding</keyword>
<dbReference type="SMART" id="SM01400">
    <property type="entry name" value="Pribosyltran_N"/>
    <property type="match status" value="1"/>
</dbReference>
<accession>A0ABW0PEH9</accession>
<proteinExistence type="predicted"/>
<evidence type="ECO:0000256" key="3">
    <source>
        <dbReference type="ARBA" id="ARBA00022727"/>
    </source>
</evidence>
<dbReference type="PANTHER" id="PTHR10210">
    <property type="entry name" value="RIBOSE-PHOSPHATE DIPHOSPHOKINASE FAMILY MEMBER"/>
    <property type="match status" value="1"/>
</dbReference>
<dbReference type="Pfam" id="PF14572">
    <property type="entry name" value="Pribosyl_synth"/>
    <property type="match status" value="1"/>
</dbReference>
<dbReference type="GO" id="GO:0004749">
    <property type="term" value="F:ribose phosphate diphosphokinase activity"/>
    <property type="evidence" value="ECO:0007669"/>
    <property type="project" value="UniProtKB-EC"/>
</dbReference>
<evidence type="ECO:0000256" key="7">
    <source>
        <dbReference type="ARBA" id="ARBA00049535"/>
    </source>
</evidence>
<evidence type="ECO:0000313" key="9">
    <source>
        <dbReference type="EMBL" id="MFC5510319.1"/>
    </source>
</evidence>
<dbReference type="CDD" id="cd06223">
    <property type="entry name" value="PRTases_typeI"/>
    <property type="match status" value="1"/>
</dbReference>
<keyword evidence="5" id="KW-0418">Kinase</keyword>
<dbReference type="EC" id="2.7.6.1" evidence="1"/>
<dbReference type="InterPro" id="IPR005946">
    <property type="entry name" value="Rib-P_diPkinase"/>
</dbReference>
<evidence type="ECO:0000259" key="8">
    <source>
        <dbReference type="Pfam" id="PF13793"/>
    </source>
</evidence>
<dbReference type="InterPro" id="IPR000836">
    <property type="entry name" value="PRTase_dom"/>
</dbReference>
<dbReference type="InterPro" id="IPR029057">
    <property type="entry name" value="PRTase-like"/>
</dbReference>
<evidence type="ECO:0000256" key="2">
    <source>
        <dbReference type="ARBA" id="ARBA00022679"/>
    </source>
</evidence>
<keyword evidence="4" id="KW-0547">Nucleotide-binding</keyword>
<dbReference type="Proteomes" id="UP001596031">
    <property type="component" value="Unassembled WGS sequence"/>
</dbReference>
<evidence type="ECO:0000256" key="6">
    <source>
        <dbReference type="ARBA" id="ARBA00022840"/>
    </source>
</evidence>
<dbReference type="SUPFAM" id="SSF53271">
    <property type="entry name" value="PRTase-like"/>
    <property type="match status" value="2"/>
</dbReference>
<dbReference type="EMBL" id="JBHSMS010000013">
    <property type="protein sequence ID" value="MFC5510319.1"/>
    <property type="molecule type" value="Genomic_DNA"/>
</dbReference>
<comment type="catalytic activity">
    <reaction evidence="7">
        <text>D-ribose 5-phosphate + ATP = 5-phospho-alpha-D-ribose 1-diphosphate + AMP + H(+)</text>
        <dbReference type="Rhea" id="RHEA:15609"/>
        <dbReference type="ChEBI" id="CHEBI:15378"/>
        <dbReference type="ChEBI" id="CHEBI:30616"/>
        <dbReference type="ChEBI" id="CHEBI:58017"/>
        <dbReference type="ChEBI" id="CHEBI:78346"/>
        <dbReference type="ChEBI" id="CHEBI:456215"/>
        <dbReference type="EC" id="2.7.6.1"/>
    </reaction>
</comment>
<dbReference type="RefSeq" id="WP_379717495.1">
    <property type="nucleotide sequence ID" value="NZ_JBHSMS010000013.1"/>
</dbReference>
<evidence type="ECO:0000313" key="10">
    <source>
        <dbReference type="Proteomes" id="UP001596031"/>
    </source>
</evidence>
<dbReference type="Gene3D" id="3.40.50.2020">
    <property type="match status" value="2"/>
</dbReference>
<keyword evidence="3" id="KW-0545">Nucleotide biosynthesis</keyword>
<dbReference type="InterPro" id="IPR029099">
    <property type="entry name" value="Pribosyltran_N"/>
</dbReference>
<organism evidence="9 10">
    <name type="scientific">Massilia jejuensis</name>
    <dbReference type="NCBI Taxonomy" id="648894"/>
    <lineage>
        <taxon>Bacteria</taxon>
        <taxon>Pseudomonadati</taxon>
        <taxon>Pseudomonadota</taxon>
        <taxon>Betaproteobacteria</taxon>
        <taxon>Burkholderiales</taxon>
        <taxon>Oxalobacteraceae</taxon>
        <taxon>Telluria group</taxon>
        <taxon>Massilia</taxon>
    </lineage>
</organism>
<dbReference type="NCBIfam" id="TIGR01251">
    <property type="entry name" value="ribP_PPkin"/>
    <property type="match status" value="1"/>
</dbReference>